<keyword evidence="7 11" id="KW-1133">Transmembrane helix</keyword>
<keyword evidence="6 11" id="KW-0812">Transmembrane</keyword>
<keyword evidence="9" id="KW-0325">Glycoprotein</keyword>
<dbReference type="InterPro" id="IPR054295">
    <property type="entry name" value="CHS4-like_dom"/>
</dbReference>
<dbReference type="SUPFAM" id="SSF53448">
    <property type="entry name" value="Nucleotide-diphospho-sugar transferases"/>
    <property type="match status" value="1"/>
</dbReference>
<dbReference type="GO" id="GO:0004100">
    <property type="term" value="F:chitin synthase activity"/>
    <property type="evidence" value="ECO:0007669"/>
    <property type="project" value="UniProtKB-EC"/>
</dbReference>
<keyword evidence="14" id="KW-1185">Reference proteome</keyword>
<evidence type="ECO:0000256" key="1">
    <source>
        <dbReference type="ARBA" id="ARBA00004651"/>
    </source>
</evidence>
<feature type="transmembrane region" description="Helical" evidence="11">
    <location>
        <begin position="1033"/>
        <end position="1052"/>
    </location>
</feature>
<feature type="region of interest" description="Disordered" evidence="10">
    <location>
        <begin position="1"/>
        <end position="58"/>
    </location>
</feature>
<gene>
    <name evidence="13" type="primary">chsD_0</name>
    <name evidence="13" type="ORF">A0J61_06318</name>
</gene>
<dbReference type="Pfam" id="PF03142">
    <property type="entry name" value="Chitin_synth_2"/>
    <property type="match status" value="1"/>
</dbReference>
<sequence length="1159" mass="131439">MDTHHLSSHLDHSAYDPTQKNITLKRSTSMIRPERSRINPDHPQYHTRRKISEKENDRQKAALLTMDRTNPTRRSVIRRGIMTRENSDEKIEAKEAPQEAEDPLNPKKSLDLWKGFCFLVTCCCPSALLQTIGKKDKNAQMAFREKIGLVTIILAIMASVGFLTFGFTQTVCPRPPMSFRIDSIGEGYVIIHGWAYLLASWNGHPAIANNVIYEPMNAGGKDASFLFQTINQQCSSVFLPKKSGVTVGQDELPAYFPCQLLDRSHLISNATYHHDQDDTACHSTKSFRTLESMRTQGILNSEGNYDKAGRVYYDWININASSSLAVYNSEVLNLKLLTLLPKANFNLPPNGLIDQITRNISHYSGKDLTHIVASHQQDESSLSWKTEANCLLETIKVGEVDTKSLGCIASDIVLYASLIVILGVIFVKFFLAVIFGWFLSFKLGSFSTERKATYRERMRRDLEIEDWTTGIHVPAEAIRPTSYNRVQSPYSSPLNKKRSLIPTKSRFTQPETGLSHFNSYEKSNSMIWKQANSGPFGSPKPLISNGFLSPRATLAFENRSRTLSIQSFETFHTLRCPYELSPHVVRQPKPDYEPFGFALAHTICLVTCYSEGEEGLRTTLDSIATTDYPNSHKLILVVADGMITGHGNPMSTPDICLSMMDQFLIPPDQVEAHSYVAIADGTKRHNRAKVYAGFYRYDDKTVDRHSQQRVPMITIVKCGTPEEDAKPGNRGKRDSQVILMSFLQKVMFDERMTELEYAIFSNLWRITGVSPDCFEIVLMVDADTKVYPDALSRLVRCMVKDPDVMGLCGETKIGNKTDSWVSMIQVFEYYISHHQSKAFESIFGNVTCLPGCFCMYRIKAPKGLNGHWVPILANPDIIEHYSENVVDTLHKKNLLLLGEDRYLSTLMLKTFPRRKMLFVPQAVCKTVVPDTFSVLLSQRRRWINSTIHNLIELLFVRDLCGTFCFSMQFVVFMELVGTLALPAAISFTLYLIVLAMLGQPAIISLILLALILGLPAILIVMTSRKLIYVGWMFIYLFSLPIWNFVLPSYAYWHFDDFTWGETRRVEGGGKDNHGDKEGEFDSTQITMKKWSEFERDRKMREAAIERAKPDYVQKAEAVHRSAELKQDIPLSNPHSMPAARLSSHDRQNGDWVHNTVIHQ</sequence>
<dbReference type="InterPro" id="IPR004835">
    <property type="entry name" value="Chitin_synth"/>
</dbReference>
<feature type="compositionally biased region" description="Basic and acidic residues" evidence="10">
    <location>
        <begin position="1"/>
        <end position="14"/>
    </location>
</feature>
<proteinExistence type="predicted"/>
<dbReference type="Gene3D" id="3.90.550.10">
    <property type="entry name" value="Spore Coat Polysaccharide Biosynthesis Protein SpsA, Chain A"/>
    <property type="match status" value="1"/>
</dbReference>
<dbReference type="Proteomes" id="UP000093000">
    <property type="component" value="Unassembled WGS sequence"/>
</dbReference>
<dbReference type="PANTHER" id="PTHR22914:SF16">
    <property type="entry name" value="CHITIN SYNTHASE 3"/>
    <property type="match status" value="1"/>
</dbReference>
<evidence type="ECO:0000256" key="2">
    <source>
        <dbReference type="ARBA" id="ARBA00012543"/>
    </source>
</evidence>
<dbReference type="EC" id="2.4.1.16" evidence="2"/>
<feature type="compositionally biased region" description="Polar residues" evidence="10">
    <location>
        <begin position="16"/>
        <end position="30"/>
    </location>
</feature>
<evidence type="ECO:0000256" key="8">
    <source>
        <dbReference type="ARBA" id="ARBA00023136"/>
    </source>
</evidence>
<dbReference type="AlphaFoldDB" id="A0A1C7NAB1"/>
<evidence type="ECO:0000256" key="11">
    <source>
        <dbReference type="SAM" id="Phobius"/>
    </source>
</evidence>
<evidence type="ECO:0000256" key="5">
    <source>
        <dbReference type="ARBA" id="ARBA00022679"/>
    </source>
</evidence>
<evidence type="ECO:0000256" key="3">
    <source>
        <dbReference type="ARBA" id="ARBA00022475"/>
    </source>
</evidence>
<dbReference type="GO" id="GO:0005886">
    <property type="term" value="C:plasma membrane"/>
    <property type="evidence" value="ECO:0007669"/>
    <property type="project" value="UniProtKB-SubCell"/>
</dbReference>
<keyword evidence="3" id="KW-1003">Cell membrane</keyword>
<keyword evidence="4" id="KW-0328">Glycosyltransferase</keyword>
<evidence type="ECO:0000256" key="7">
    <source>
        <dbReference type="ARBA" id="ARBA00022989"/>
    </source>
</evidence>
<feature type="transmembrane region" description="Helical" evidence="11">
    <location>
        <begin position="412"/>
        <end position="441"/>
    </location>
</feature>
<dbReference type="GO" id="GO:0030428">
    <property type="term" value="C:cell septum"/>
    <property type="evidence" value="ECO:0007669"/>
    <property type="project" value="TreeGrafter"/>
</dbReference>
<feature type="transmembrane region" description="Helical" evidence="11">
    <location>
        <begin position="1001"/>
        <end position="1021"/>
    </location>
</feature>
<evidence type="ECO:0000256" key="6">
    <source>
        <dbReference type="ARBA" id="ARBA00022692"/>
    </source>
</evidence>
<evidence type="ECO:0000259" key="12">
    <source>
        <dbReference type="Pfam" id="PF22997"/>
    </source>
</evidence>
<organism evidence="13 14">
    <name type="scientific">Choanephora cucurbitarum</name>
    <dbReference type="NCBI Taxonomy" id="101091"/>
    <lineage>
        <taxon>Eukaryota</taxon>
        <taxon>Fungi</taxon>
        <taxon>Fungi incertae sedis</taxon>
        <taxon>Mucoromycota</taxon>
        <taxon>Mucoromycotina</taxon>
        <taxon>Mucoromycetes</taxon>
        <taxon>Mucorales</taxon>
        <taxon>Mucorineae</taxon>
        <taxon>Choanephoraceae</taxon>
        <taxon>Choanephoroideae</taxon>
        <taxon>Choanephora</taxon>
    </lineage>
</organism>
<dbReference type="STRING" id="101091.A0A1C7NAB1"/>
<dbReference type="OrthoDB" id="370884at2759"/>
<evidence type="ECO:0000313" key="13">
    <source>
        <dbReference type="EMBL" id="OBZ85629.1"/>
    </source>
</evidence>
<protein>
    <recommendedName>
        <fullName evidence="2">chitin synthase</fullName>
        <ecNumber evidence="2">2.4.1.16</ecNumber>
    </recommendedName>
</protein>
<evidence type="ECO:0000256" key="10">
    <source>
        <dbReference type="SAM" id="MobiDB-lite"/>
    </source>
</evidence>
<dbReference type="InParanoid" id="A0A1C7NAB1"/>
<keyword evidence="8 11" id="KW-0472">Membrane</keyword>
<comment type="caution">
    <text evidence="13">The sequence shown here is derived from an EMBL/GenBank/DDBJ whole genome shotgun (WGS) entry which is preliminary data.</text>
</comment>
<feature type="transmembrane region" description="Helical" evidence="11">
    <location>
        <begin position="975"/>
        <end position="995"/>
    </location>
</feature>
<accession>A0A1C7NAB1</accession>
<evidence type="ECO:0000313" key="14">
    <source>
        <dbReference type="Proteomes" id="UP000093000"/>
    </source>
</evidence>
<feature type="transmembrane region" description="Helical" evidence="11">
    <location>
        <begin position="147"/>
        <end position="167"/>
    </location>
</feature>
<comment type="subcellular location">
    <subcellularLocation>
        <location evidence="1">Cell membrane</location>
        <topology evidence="1">Multi-pass membrane protein</topology>
    </subcellularLocation>
</comment>
<evidence type="ECO:0000256" key="9">
    <source>
        <dbReference type="ARBA" id="ARBA00023180"/>
    </source>
</evidence>
<dbReference type="GO" id="GO:0006031">
    <property type="term" value="P:chitin biosynthetic process"/>
    <property type="evidence" value="ECO:0007669"/>
    <property type="project" value="TreeGrafter"/>
</dbReference>
<dbReference type="InterPro" id="IPR029044">
    <property type="entry name" value="Nucleotide-diphossugar_trans"/>
</dbReference>
<dbReference type="EMBL" id="LUGH01000376">
    <property type="protein sequence ID" value="OBZ85629.1"/>
    <property type="molecule type" value="Genomic_DNA"/>
</dbReference>
<reference evidence="13 14" key="1">
    <citation type="submission" date="2016-03" db="EMBL/GenBank/DDBJ databases">
        <title>Choanephora cucurbitarum.</title>
        <authorList>
            <person name="Min B."/>
            <person name="Park H."/>
            <person name="Park J.-H."/>
            <person name="Shin H.-D."/>
            <person name="Choi I.-G."/>
        </authorList>
    </citation>
    <scope>NUCLEOTIDE SEQUENCE [LARGE SCALE GENOMIC DNA]</scope>
    <source>
        <strain evidence="13 14">KUS-F28377</strain>
    </source>
</reference>
<dbReference type="CDD" id="cd04190">
    <property type="entry name" value="Chitin_synth_C"/>
    <property type="match status" value="1"/>
</dbReference>
<feature type="region of interest" description="Disordered" evidence="10">
    <location>
        <begin position="1128"/>
        <end position="1159"/>
    </location>
</feature>
<dbReference type="Pfam" id="PF22997">
    <property type="entry name" value="CHS4"/>
    <property type="match status" value="1"/>
</dbReference>
<evidence type="ECO:0000256" key="4">
    <source>
        <dbReference type="ARBA" id="ARBA00022676"/>
    </source>
</evidence>
<dbReference type="PANTHER" id="PTHR22914">
    <property type="entry name" value="CHITIN SYNTHASE"/>
    <property type="match status" value="1"/>
</dbReference>
<feature type="compositionally biased region" description="Basic and acidic residues" evidence="10">
    <location>
        <begin position="32"/>
        <end position="58"/>
    </location>
</feature>
<keyword evidence="5" id="KW-0808">Transferase</keyword>
<feature type="domain" description="Chitin synthase 4-like" evidence="12">
    <location>
        <begin position="311"/>
        <end position="398"/>
    </location>
</feature>
<name>A0A1C7NAB1_9FUNG</name>